<evidence type="ECO:0000256" key="1">
    <source>
        <dbReference type="SAM" id="MobiDB-lite"/>
    </source>
</evidence>
<accession>A0AAV4S6V8</accession>
<reference evidence="2 3" key="1">
    <citation type="submission" date="2021-06" db="EMBL/GenBank/DDBJ databases">
        <title>Caerostris darwini draft genome.</title>
        <authorList>
            <person name="Kono N."/>
            <person name="Arakawa K."/>
        </authorList>
    </citation>
    <scope>NUCLEOTIDE SEQUENCE [LARGE SCALE GENOMIC DNA]</scope>
</reference>
<name>A0AAV4S6V8_9ARAC</name>
<gene>
    <name evidence="2" type="ORF">CDAR_512691</name>
</gene>
<sequence length="135" mass="15437">MMDKYKNKFDVCSNKDEEELMKEHKSLRNDPDTSFHRGYSDSPAERWVSSPLKAIINCLLSVHLTSWRDFLQNGTTVMLPSMPIQNEGYKNKFNACSNKDEEELLKENKSLGNDSDTSFHKGYGGSPAKRWVSSP</sequence>
<keyword evidence="3" id="KW-1185">Reference proteome</keyword>
<evidence type="ECO:0000313" key="3">
    <source>
        <dbReference type="Proteomes" id="UP001054837"/>
    </source>
</evidence>
<protein>
    <submittedName>
        <fullName evidence="2">Uncharacterized protein</fullName>
    </submittedName>
</protein>
<evidence type="ECO:0000313" key="2">
    <source>
        <dbReference type="EMBL" id="GIY29880.1"/>
    </source>
</evidence>
<dbReference type="EMBL" id="BPLQ01007408">
    <property type="protein sequence ID" value="GIY29880.1"/>
    <property type="molecule type" value="Genomic_DNA"/>
</dbReference>
<comment type="caution">
    <text evidence="2">The sequence shown here is derived from an EMBL/GenBank/DDBJ whole genome shotgun (WGS) entry which is preliminary data.</text>
</comment>
<dbReference type="AlphaFoldDB" id="A0AAV4S6V8"/>
<feature type="region of interest" description="Disordered" evidence="1">
    <location>
        <begin position="108"/>
        <end position="135"/>
    </location>
</feature>
<proteinExistence type="predicted"/>
<dbReference type="Proteomes" id="UP001054837">
    <property type="component" value="Unassembled WGS sequence"/>
</dbReference>
<organism evidence="2 3">
    <name type="scientific">Caerostris darwini</name>
    <dbReference type="NCBI Taxonomy" id="1538125"/>
    <lineage>
        <taxon>Eukaryota</taxon>
        <taxon>Metazoa</taxon>
        <taxon>Ecdysozoa</taxon>
        <taxon>Arthropoda</taxon>
        <taxon>Chelicerata</taxon>
        <taxon>Arachnida</taxon>
        <taxon>Araneae</taxon>
        <taxon>Araneomorphae</taxon>
        <taxon>Entelegynae</taxon>
        <taxon>Araneoidea</taxon>
        <taxon>Araneidae</taxon>
        <taxon>Caerostris</taxon>
    </lineage>
</organism>